<dbReference type="Pfam" id="PF04542">
    <property type="entry name" value="Sigma70_r2"/>
    <property type="match status" value="1"/>
</dbReference>
<dbReference type="AlphaFoldDB" id="A0A6N8L3F5"/>
<dbReference type="InterPro" id="IPR013325">
    <property type="entry name" value="RNA_pol_sigma_r2"/>
</dbReference>
<dbReference type="OrthoDB" id="654988at2"/>
<dbReference type="GO" id="GO:0003677">
    <property type="term" value="F:DNA binding"/>
    <property type="evidence" value="ECO:0007669"/>
    <property type="project" value="InterPro"/>
</dbReference>
<dbReference type="InterPro" id="IPR036388">
    <property type="entry name" value="WH-like_DNA-bd_sf"/>
</dbReference>
<dbReference type="Pfam" id="PF08281">
    <property type="entry name" value="Sigma70_r4_2"/>
    <property type="match status" value="1"/>
</dbReference>
<keyword evidence="8" id="KW-1185">Reference proteome</keyword>
<reference evidence="7 8" key="1">
    <citation type="submission" date="2019-12" db="EMBL/GenBank/DDBJ databases">
        <authorList>
            <person name="Dong K."/>
        </authorList>
    </citation>
    <scope>NUCLEOTIDE SEQUENCE [LARGE SCALE GENOMIC DNA]</scope>
    <source>
        <strain evidence="7 8">JCM 31225</strain>
    </source>
</reference>
<sequence>MKKEDQDLVNGINDANPEAFKRLFDSYWKKIYRLAKQKLANEEDASDITQDVFYVIWKNRGYWQVKNHIEGYLTSMLRHKIYDFYAKRDKLPVFVPLDDQEEYWDYNFAESTREDYTEENLLVRKEIDAMPEKMKEIFLLSRFENLSALQIAEKLGISVQTVRNQISSALKRLRDRFGNKTTWLLFLFFIHW</sequence>
<evidence type="ECO:0000259" key="6">
    <source>
        <dbReference type="Pfam" id="PF08281"/>
    </source>
</evidence>
<dbReference type="Proteomes" id="UP000435036">
    <property type="component" value="Unassembled WGS sequence"/>
</dbReference>
<dbReference type="Gene3D" id="1.10.1740.10">
    <property type="match status" value="1"/>
</dbReference>
<dbReference type="InterPro" id="IPR014284">
    <property type="entry name" value="RNA_pol_sigma-70_dom"/>
</dbReference>
<evidence type="ECO:0000313" key="8">
    <source>
        <dbReference type="Proteomes" id="UP000435036"/>
    </source>
</evidence>
<dbReference type="Gene3D" id="1.10.10.10">
    <property type="entry name" value="Winged helix-like DNA-binding domain superfamily/Winged helix DNA-binding domain"/>
    <property type="match status" value="1"/>
</dbReference>
<accession>A0A6N8L3F5</accession>
<dbReference type="PANTHER" id="PTHR43133:SF46">
    <property type="entry name" value="RNA POLYMERASE SIGMA-70 FACTOR ECF SUBFAMILY"/>
    <property type="match status" value="1"/>
</dbReference>
<proteinExistence type="inferred from homology"/>
<dbReference type="PANTHER" id="PTHR43133">
    <property type="entry name" value="RNA POLYMERASE ECF-TYPE SIGMA FACTO"/>
    <property type="match status" value="1"/>
</dbReference>
<dbReference type="CDD" id="cd06171">
    <property type="entry name" value="Sigma70_r4"/>
    <property type="match status" value="1"/>
</dbReference>
<dbReference type="RefSeq" id="WP_160369050.1">
    <property type="nucleotide sequence ID" value="NZ_WSQA01000006.1"/>
</dbReference>
<keyword evidence="4" id="KW-0804">Transcription</keyword>
<evidence type="ECO:0000256" key="3">
    <source>
        <dbReference type="ARBA" id="ARBA00023082"/>
    </source>
</evidence>
<dbReference type="EMBL" id="WSQA01000006">
    <property type="protein sequence ID" value="MVZ62312.1"/>
    <property type="molecule type" value="Genomic_DNA"/>
</dbReference>
<dbReference type="GO" id="GO:0016987">
    <property type="term" value="F:sigma factor activity"/>
    <property type="evidence" value="ECO:0007669"/>
    <property type="project" value="UniProtKB-KW"/>
</dbReference>
<dbReference type="InterPro" id="IPR039425">
    <property type="entry name" value="RNA_pol_sigma-70-like"/>
</dbReference>
<dbReference type="InterPro" id="IPR013249">
    <property type="entry name" value="RNA_pol_sigma70_r4_t2"/>
</dbReference>
<comment type="similarity">
    <text evidence="1">Belongs to the sigma-70 factor family. ECF subfamily.</text>
</comment>
<dbReference type="NCBIfam" id="TIGR02937">
    <property type="entry name" value="sigma70-ECF"/>
    <property type="match status" value="1"/>
</dbReference>
<evidence type="ECO:0000256" key="1">
    <source>
        <dbReference type="ARBA" id="ARBA00010641"/>
    </source>
</evidence>
<keyword evidence="2" id="KW-0805">Transcription regulation</keyword>
<dbReference type="InterPro" id="IPR013324">
    <property type="entry name" value="RNA_pol_sigma_r3/r4-like"/>
</dbReference>
<dbReference type="SUPFAM" id="SSF88946">
    <property type="entry name" value="Sigma2 domain of RNA polymerase sigma factors"/>
    <property type="match status" value="1"/>
</dbReference>
<feature type="domain" description="RNA polymerase sigma factor 70 region 4 type 2" evidence="6">
    <location>
        <begin position="123"/>
        <end position="173"/>
    </location>
</feature>
<keyword evidence="3" id="KW-0731">Sigma factor</keyword>
<evidence type="ECO:0000256" key="4">
    <source>
        <dbReference type="ARBA" id="ARBA00023163"/>
    </source>
</evidence>
<dbReference type="SUPFAM" id="SSF88659">
    <property type="entry name" value="Sigma3 and sigma4 domains of RNA polymerase sigma factors"/>
    <property type="match status" value="1"/>
</dbReference>
<feature type="domain" description="RNA polymerase sigma-70 region 2" evidence="5">
    <location>
        <begin position="23"/>
        <end position="89"/>
    </location>
</feature>
<organism evidence="7 8">
    <name type="scientific">Sphingobacterium humi</name>
    <dbReference type="NCBI Taxonomy" id="1796905"/>
    <lineage>
        <taxon>Bacteria</taxon>
        <taxon>Pseudomonadati</taxon>
        <taxon>Bacteroidota</taxon>
        <taxon>Sphingobacteriia</taxon>
        <taxon>Sphingobacteriales</taxon>
        <taxon>Sphingobacteriaceae</taxon>
        <taxon>Sphingobacterium</taxon>
    </lineage>
</organism>
<gene>
    <name evidence="7" type="ORF">GQF63_09790</name>
</gene>
<name>A0A6N8L3F5_9SPHI</name>
<dbReference type="GO" id="GO:0006352">
    <property type="term" value="P:DNA-templated transcription initiation"/>
    <property type="evidence" value="ECO:0007669"/>
    <property type="project" value="InterPro"/>
</dbReference>
<comment type="caution">
    <text evidence="7">The sequence shown here is derived from an EMBL/GenBank/DDBJ whole genome shotgun (WGS) entry which is preliminary data.</text>
</comment>
<evidence type="ECO:0000259" key="5">
    <source>
        <dbReference type="Pfam" id="PF04542"/>
    </source>
</evidence>
<dbReference type="InterPro" id="IPR007627">
    <property type="entry name" value="RNA_pol_sigma70_r2"/>
</dbReference>
<protein>
    <submittedName>
        <fullName evidence="7">Sigma-70 family RNA polymerase sigma factor</fullName>
    </submittedName>
</protein>
<evidence type="ECO:0000313" key="7">
    <source>
        <dbReference type="EMBL" id="MVZ62312.1"/>
    </source>
</evidence>
<evidence type="ECO:0000256" key="2">
    <source>
        <dbReference type="ARBA" id="ARBA00023015"/>
    </source>
</evidence>